<proteinExistence type="predicted"/>
<dbReference type="Proteomes" id="UP000005459">
    <property type="component" value="Unassembled WGS sequence"/>
</dbReference>
<protein>
    <submittedName>
        <fullName evidence="1">Uncharacterized protein</fullName>
    </submittedName>
</protein>
<evidence type="ECO:0000313" key="2">
    <source>
        <dbReference type="Proteomes" id="UP000005459"/>
    </source>
</evidence>
<accession>F9U986</accession>
<dbReference type="AlphaFoldDB" id="F9U986"/>
<dbReference type="eggNOG" id="COG2226">
    <property type="taxonomic scope" value="Bacteria"/>
</dbReference>
<dbReference type="EMBL" id="AFWV01000004">
    <property type="protein sequence ID" value="EGV19344.1"/>
    <property type="molecule type" value="Genomic_DNA"/>
</dbReference>
<keyword evidence="2" id="KW-1185">Reference proteome</keyword>
<organism evidence="1 2">
    <name type="scientific">Thiocapsa marina 5811</name>
    <dbReference type="NCBI Taxonomy" id="768671"/>
    <lineage>
        <taxon>Bacteria</taxon>
        <taxon>Pseudomonadati</taxon>
        <taxon>Pseudomonadota</taxon>
        <taxon>Gammaproteobacteria</taxon>
        <taxon>Chromatiales</taxon>
        <taxon>Chromatiaceae</taxon>
        <taxon>Thiocapsa</taxon>
    </lineage>
</organism>
<name>F9U986_9GAMM</name>
<sequence length="127" mass="14489">MLKPGGLVFVTTQAFLQFCSLNDDVANRPRWYRCGEFGNLAEDCGPELCDARYFMFLLVPLYWLVRRRKGFETMTCEEQQRIPEKANQIPAAPISFLLSAIFAAGTPLGYWLRFPWGASISGVFRKP</sequence>
<reference evidence="1 2" key="1">
    <citation type="submission" date="2011-06" db="EMBL/GenBank/DDBJ databases">
        <title>The draft genome of Thiocapsa marina 5811.</title>
        <authorList>
            <consortium name="US DOE Joint Genome Institute (JGI-PGF)"/>
            <person name="Lucas S."/>
            <person name="Han J."/>
            <person name="Cheng J.-F."/>
            <person name="Goodwin L."/>
            <person name="Pitluck S."/>
            <person name="Peters L."/>
            <person name="Land M.L."/>
            <person name="Hauser L."/>
            <person name="Vogl K."/>
            <person name="Liu Z."/>
            <person name="Imhoff J."/>
            <person name="Thiel V."/>
            <person name="Frigaard N.-U."/>
            <person name="Bryant D."/>
            <person name="Woyke T.J."/>
        </authorList>
    </citation>
    <scope>NUCLEOTIDE SEQUENCE [LARGE SCALE GENOMIC DNA]</scope>
    <source>
        <strain evidence="1 2">5811</strain>
    </source>
</reference>
<gene>
    <name evidence="1" type="ORF">ThimaDRAFT_1488</name>
</gene>
<dbReference type="STRING" id="768671.ThimaDRAFT_1488"/>
<evidence type="ECO:0000313" key="1">
    <source>
        <dbReference type="EMBL" id="EGV19344.1"/>
    </source>
</evidence>